<accession>A0A840AG72</accession>
<dbReference type="GO" id="GO:0006352">
    <property type="term" value="P:DNA-templated transcription initiation"/>
    <property type="evidence" value="ECO:0007669"/>
    <property type="project" value="InterPro"/>
</dbReference>
<dbReference type="RefSeq" id="WP_184385353.1">
    <property type="nucleotide sequence ID" value="NZ_JACIDJ010000005.1"/>
</dbReference>
<evidence type="ECO:0000313" key="3">
    <source>
        <dbReference type="EMBL" id="MBB3899523.1"/>
    </source>
</evidence>
<dbReference type="Pfam" id="PF20239">
    <property type="entry name" value="DUF6596"/>
    <property type="match status" value="1"/>
</dbReference>
<dbReference type="Pfam" id="PF04542">
    <property type="entry name" value="Sigma70_r2"/>
    <property type="match status" value="1"/>
</dbReference>
<dbReference type="InterPro" id="IPR013325">
    <property type="entry name" value="RNA_pol_sigma_r2"/>
</dbReference>
<protein>
    <submittedName>
        <fullName evidence="3">RNA polymerase sigma-70 factor (ECF subfamily)</fullName>
    </submittedName>
</protein>
<evidence type="ECO:0000313" key="4">
    <source>
        <dbReference type="Proteomes" id="UP000553193"/>
    </source>
</evidence>
<name>A0A840AG72_9PROT</name>
<dbReference type="InterPro" id="IPR046531">
    <property type="entry name" value="DUF6596"/>
</dbReference>
<dbReference type="AlphaFoldDB" id="A0A840AG72"/>
<proteinExistence type="predicted"/>
<dbReference type="InterPro" id="IPR007627">
    <property type="entry name" value="RNA_pol_sigma70_r2"/>
</dbReference>
<gene>
    <name evidence="3" type="ORF">GGQ83_002975</name>
</gene>
<sequence length="405" mass="42522">MSAAQAAEQAAEQAARGAYGRLVALLAARTGDVAAAEDALSDAFQSALRHWPGTGVPDRPEAWLLTVARRRLGHARRHRGVADGARVALEWLATPDSPVELPDRRLQLMLVCAHSAIAAEARAPLMLQTVLGLDAARIASCYLASPAAMAQRLVRAKARIRTAGIPFELPGPEALPTRLSSVLEGIYGAYGTGWADVSGADAAVRGLAEEAIWLARVVVALSPEPEARGLLAMMLHAEARRPARRSGDGAYVPLSQQDTALWSRPLMAEAEALLREAARAGTLGRFQLEAAIQSFHISARLTGQRADGALLALYDALADIAPTAGVLVARAAALAEAGHPAAARTALDALGPELAQHQPWWATRARVMALLGDASGAREAARRAAALTEDPAVRAFLLAGLFQPA</sequence>
<dbReference type="SUPFAM" id="SSF88946">
    <property type="entry name" value="Sigma2 domain of RNA polymerase sigma factors"/>
    <property type="match status" value="1"/>
</dbReference>
<feature type="domain" description="DUF6596" evidence="2">
    <location>
        <begin position="178"/>
        <end position="278"/>
    </location>
</feature>
<comment type="caution">
    <text evidence="3">The sequence shown here is derived from an EMBL/GenBank/DDBJ whole genome shotgun (WGS) entry which is preliminary data.</text>
</comment>
<dbReference type="Gene3D" id="1.10.1740.10">
    <property type="match status" value="1"/>
</dbReference>
<keyword evidence="4" id="KW-1185">Reference proteome</keyword>
<dbReference type="GO" id="GO:0003700">
    <property type="term" value="F:DNA-binding transcription factor activity"/>
    <property type="evidence" value="ECO:0007669"/>
    <property type="project" value="InterPro"/>
</dbReference>
<dbReference type="PANTHER" id="PTHR47756:SF2">
    <property type="entry name" value="BLL6612 PROTEIN"/>
    <property type="match status" value="1"/>
</dbReference>
<reference evidence="3 4" key="1">
    <citation type="submission" date="2020-08" db="EMBL/GenBank/DDBJ databases">
        <title>Genomic Encyclopedia of Type Strains, Phase IV (KMG-IV): sequencing the most valuable type-strain genomes for metagenomic binning, comparative biology and taxonomic classification.</title>
        <authorList>
            <person name="Goeker M."/>
        </authorList>
    </citation>
    <scope>NUCLEOTIDE SEQUENCE [LARGE SCALE GENOMIC DNA]</scope>
    <source>
        <strain evidence="3 4">DSM 19979</strain>
    </source>
</reference>
<evidence type="ECO:0000259" key="2">
    <source>
        <dbReference type="Pfam" id="PF20239"/>
    </source>
</evidence>
<dbReference type="Proteomes" id="UP000553193">
    <property type="component" value="Unassembled WGS sequence"/>
</dbReference>
<dbReference type="PANTHER" id="PTHR47756">
    <property type="entry name" value="BLL6612 PROTEIN-RELATED"/>
    <property type="match status" value="1"/>
</dbReference>
<organism evidence="3 4">
    <name type="scientific">Roseococcus suduntuyensis</name>
    <dbReference type="NCBI Taxonomy" id="455361"/>
    <lineage>
        <taxon>Bacteria</taxon>
        <taxon>Pseudomonadati</taxon>
        <taxon>Pseudomonadota</taxon>
        <taxon>Alphaproteobacteria</taxon>
        <taxon>Acetobacterales</taxon>
        <taxon>Roseomonadaceae</taxon>
        <taxon>Roseococcus</taxon>
    </lineage>
</organism>
<dbReference type="EMBL" id="JACIDJ010000005">
    <property type="protein sequence ID" value="MBB3899523.1"/>
    <property type="molecule type" value="Genomic_DNA"/>
</dbReference>
<evidence type="ECO:0000259" key="1">
    <source>
        <dbReference type="Pfam" id="PF04542"/>
    </source>
</evidence>
<feature type="domain" description="RNA polymerase sigma-70 region 2" evidence="1">
    <location>
        <begin position="20"/>
        <end position="79"/>
    </location>
</feature>